<dbReference type="Proteomes" id="UP000630097">
    <property type="component" value="Unassembled WGS sequence"/>
</dbReference>
<evidence type="ECO:0000313" key="2">
    <source>
        <dbReference type="EMBL" id="GIG82536.1"/>
    </source>
</evidence>
<name>A0A8J3PX77_9ACTN</name>
<evidence type="ECO:0000256" key="1">
    <source>
        <dbReference type="SAM" id="MobiDB-lite"/>
    </source>
</evidence>
<evidence type="ECO:0000313" key="3">
    <source>
        <dbReference type="Proteomes" id="UP000630097"/>
    </source>
</evidence>
<protein>
    <submittedName>
        <fullName evidence="2">Uncharacterized protein</fullName>
    </submittedName>
</protein>
<sequence>MGAGDLADERVDSPAAADPDVASTVVEHPDDLDDVGGFEHDGDGTRRCTAGASTLAILKMKTIFVKVSPAKGRSRAPPFMSSRVVA</sequence>
<proteinExistence type="predicted"/>
<organism evidence="2 3">
    <name type="scientific">Planotetraspora kaengkrachanensis</name>
    <dbReference type="NCBI Taxonomy" id="575193"/>
    <lineage>
        <taxon>Bacteria</taxon>
        <taxon>Bacillati</taxon>
        <taxon>Actinomycetota</taxon>
        <taxon>Actinomycetes</taxon>
        <taxon>Streptosporangiales</taxon>
        <taxon>Streptosporangiaceae</taxon>
        <taxon>Planotetraspora</taxon>
    </lineage>
</organism>
<dbReference type="EMBL" id="BONV01000031">
    <property type="protein sequence ID" value="GIG82536.1"/>
    <property type="molecule type" value="Genomic_DNA"/>
</dbReference>
<feature type="compositionally biased region" description="Low complexity" evidence="1">
    <location>
        <begin position="13"/>
        <end position="26"/>
    </location>
</feature>
<comment type="caution">
    <text evidence="2">The sequence shown here is derived from an EMBL/GenBank/DDBJ whole genome shotgun (WGS) entry which is preliminary data.</text>
</comment>
<keyword evidence="3" id="KW-1185">Reference proteome</keyword>
<gene>
    <name evidence="2" type="ORF">Pka01_56630</name>
</gene>
<accession>A0A8J3PX77</accession>
<feature type="region of interest" description="Disordered" evidence="1">
    <location>
        <begin position="1"/>
        <end position="31"/>
    </location>
</feature>
<reference evidence="2 3" key="1">
    <citation type="submission" date="2021-01" db="EMBL/GenBank/DDBJ databases">
        <title>Whole genome shotgun sequence of Planotetraspora kaengkrachanensis NBRC 104272.</title>
        <authorList>
            <person name="Komaki H."/>
            <person name="Tamura T."/>
        </authorList>
    </citation>
    <scope>NUCLEOTIDE SEQUENCE [LARGE SCALE GENOMIC DNA]</scope>
    <source>
        <strain evidence="2 3">NBRC 104272</strain>
    </source>
</reference>
<dbReference type="AlphaFoldDB" id="A0A8J3PX77"/>